<name>A0A554VBH0_9FLAO</name>
<dbReference type="OrthoDB" id="282859at2"/>
<proteinExistence type="predicted"/>
<sequence length="284" mass="32318">MKNLWILIITITILGCNKSTKEENESIDPKDNTPEAIPVEPDGGIGDGALSIMDNYILQIEKAHQKTAFLKHKAVSFNIDIYFGGKQRLDGKITMLTNATKIRIDKKDDSKLIYTNEKVYLCPKEANDKGARFDMFTWTYFFGFPYKLDDPGTQWELQNVKTLNEVEHQTAKLTFEKGIGDSSEDWYIIYSDSNDHTLKAAAYIVTFGNQDDTSKAEGDPHIIQYKEFKIIDGIPFATKWEFYGWSEEKGSTDKIGEATLTDITFLEDEGTIFETPENAKEIML</sequence>
<organism evidence="2 3">
    <name type="scientific">Aquimarina algiphila</name>
    <dbReference type="NCBI Taxonomy" id="2047982"/>
    <lineage>
        <taxon>Bacteria</taxon>
        <taxon>Pseudomonadati</taxon>
        <taxon>Bacteroidota</taxon>
        <taxon>Flavobacteriia</taxon>
        <taxon>Flavobacteriales</taxon>
        <taxon>Flavobacteriaceae</taxon>
        <taxon>Aquimarina</taxon>
    </lineage>
</organism>
<keyword evidence="3" id="KW-1185">Reference proteome</keyword>
<reference evidence="2 3" key="1">
    <citation type="submission" date="2019-07" db="EMBL/GenBank/DDBJ databases">
        <title>The draft genome sequence of Aquimarina algiphila M91.</title>
        <authorList>
            <person name="Meng X."/>
        </authorList>
    </citation>
    <scope>NUCLEOTIDE SEQUENCE [LARGE SCALE GENOMIC DNA]</scope>
    <source>
        <strain evidence="2 3">M91</strain>
    </source>
</reference>
<dbReference type="RefSeq" id="WP_143918824.1">
    <property type="nucleotide sequence ID" value="NZ_CANMIK010000088.1"/>
</dbReference>
<dbReference type="AlphaFoldDB" id="A0A554VBH0"/>
<dbReference type="EMBL" id="VLNR01000096">
    <property type="protein sequence ID" value="TSE03838.1"/>
    <property type="molecule type" value="Genomic_DNA"/>
</dbReference>
<accession>A0A554VBH0</accession>
<protein>
    <submittedName>
        <fullName evidence="2">Uncharacterized protein</fullName>
    </submittedName>
</protein>
<evidence type="ECO:0000313" key="2">
    <source>
        <dbReference type="EMBL" id="TSE03838.1"/>
    </source>
</evidence>
<comment type="caution">
    <text evidence="2">The sequence shown here is derived from an EMBL/GenBank/DDBJ whole genome shotgun (WGS) entry which is preliminary data.</text>
</comment>
<feature type="region of interest" description="Disordered" evidence="1">
    <location>
        <begin position="22"/>
        <end position="42"/>
    </location>
</feature>
<feature type="compositionally biased region" description="Basic and acidic residues" evidence="1">
    <location>
        <begin position="22"/>
        <end position="33"/>
    </location>
</feature>
<evidence type="ECO:0000256" key="1">
    <source>
        <dbReference type="SAM" id="MobiDB-lite"/>
    </source>
</evidence>
<dbReference type="Proteomes" id="UP000318833">
    <property type="component" value="Unassembled WGS sequence"/>
</dbReference>
<evidence type="ECO:0000313" key="3">
    <source>
        <dbReference type="Proteomes" id="UP000318833"/>
    </source>
</evidence>
<gene>
    <name evidence="2" type="ORF">FOF46_28295</name>
</gene>
<dbReference type="PROSITE" id="PS51257">
    <property type="entry name" value="PROKAR_LIPOPROTEIN"/>
    <property type="match status" value="1"/>
</dbReference>